<sequence length="265" mass="27897">MSFLQKVRQQNPLVHNITNVVVTNFTANGLLALGASPFMAYAHEEVADVAAMAGAVMLNMGTLDEYTLQSILLAGQSANRAGVPVVFDPVGAGATPYRTAAARQVTEQMQVDILRSNIAELAHVAGAEWTIRGVDAGAGEGDRVKLAQQSARQLGTLVVVTGQEDIVTDGETTWIVSNGHELLTRITGAGCLLSSVVAAFAAVSGGREYWLSAATEALAFYGTAAEIAAERTAGQGTGSFQIELINQLSLLTPDELQKRARIEQL</sequence>
<dbReference type="Proteomes" id="UP000078148">
    <property type="component" value="Chromosome"/>
</dbReference>
<dbReference type="InterPro" id="IPR029056">
    <property type="entry name" value="Ribokinase-like"/>
</dbReference>
<feature type="binding site" evidence="11">
    <location>
        <position position="188"/>
    </location>
    <ligand>
        <name>substrate</name>
    </ligand>
</feature>
<keyword evidence="10 11" id="KW-0784">Thiamine biosynthesis</keyword>
<protein>
    <recommendedName>
        <fullName evidence="11">Hydroxyethylthiazole kinase</fullName>
        <ecNumber evidence="11">2.7.1.50</ecNumber>
    </recommendedName>
    <alternativeName>
        <fullName evidence="11">4-methyl-5-beta-hydroxyethylthiazole kinase</fullName>
        <shortName evidence="11">TH kinase</shortName>
        <shortName evidence="11">Thz kinase</shortName>
    </alternativeName>
</protein>
<dbReference type="PIRSF" id="PIRSF000513">
    <property type="entry name" value="Thz_kinase"/>
    <property type="match status" value="1"/>
</dbReference>
<dbReference type="STRING" id="1616788.AR543_06175"/>
<accession>A0A172ZD94</accession>
<dbReference type="InterPro" id="IPR000417">
    <property type="entry name" value="Hyethyz_kinase"/>
</dbReference>
<evidence type="ECO:0000313" key="13">
    <source>
        <dbReference type="Proteomes" id="UP000078148"/>
    </source>
</evidence>
<evidence type="ECO:0000256" key="9">
    <source>
        <dbReference type="ARBA" id="ARBA00022842"/>
    </source>
</evidence>
<reference evidence="13" key="1">
    <citation type="submission" date="2015-10" db="EMBL/GenBank/DDBJ databases">
        <title>Genome of Paenibacillus bovis sp. nov.</title>
        <authorList>
            <person name="Wu Z."/>
            <person name="Gao C."/>
            <person name="Liu Z."/>
            <person name="Zheng H."/>
        </authorList>
    </citation>
    <scope>NUCLEOTIDE SEQUENCE [LARGE SCALE GENOMIC DNA]</scope>
    <source>
        <strain evidence="13">BD3526</strain>
    </source>
</reference>
<dbReference type="NCBIfam" id="TIGR00694">
    <property type="entry name" value="thiM"/>
    <property type="match status" value="1"/>
</dbReference>
<evidence type="ECO:0000256" key="7">
    <source>
        <dbReference type="ARBA" id="ARBA00022777"/>
    </source>
</evidence>
<comment type="similarity">
    <text evidence="11">Belongs to the Thz kinase family.</text>
</comment>
<keyword evidence="4 11" id="KW-0808">Transferase</keyword>
<keyword evidence="5 11" id="KW-0479">Metal-binding</keyword>
<dbReference type="EMBL" id="CP013023">
    <property type="protein sequence ID" value="ANF95626.1"/>
    <property type="molecule type" value="Genomic_DNA"/>
</dbReference>
<comment type="function">
    <text evidence="11">Catalyzes the phosphorylation of the hydroxyl group of 4-methyl-5-beta-hydroxyethylthiazole (THZ).</text>
</comment>
<keyword evidence="7 11" id="KW-0418">Kinase</keyword>
<keyword evidence="6 11" id="KW-0547">Nucleotide-binding</keyword>
<gene>
    <name evidence="11" type="primary">thiM</name>
    <name evidence="12" type="ORF">AR543_06175</name>
</gene>
<keyword evidence="13" id="KW-1185">Reference proteome</keyword>
<dbReference type="SUPFAM" id="SSF53613">
    <property type="entry name" value="Ribokinase-like"/>
    <property type="match status" value="1"/>
</dbReference>
<feature type="binding site" evidence="11">
    <location>
        <position position="161"/>
    </location>
    <ligand>
        <name>ATP</name>
        <dbReference type="ChEBI" id="CHEBI:30616"/>
    </ligand>
</feature>
<dbReference type="OrthoDB" id="9778146at2"/>
<keyword evidence="9 11" id="KW-0460">Magnesium</keyword>
<evidence type="ECO:0000256" key="2">
    <source>
        <dbReference type="ARBA" id="ARBA00001946"/>
    </source>
</evidence>
<dbReference type="RefSeq" id="WP_060532730.1">
    <property type="nucleotide sequence ID" value="NZ_CP013023.1"/>
</dbReference>
<dbReference type="GO" id="GO:0005524">
    <property type="term" value="F:ATP binding"/>
    <property type="evidence" value="ECO:0007669"/>
    <property type="project" value="UniProtKB-UniRule"/>
</dbReference>
<dbReference type="AlphaFoldDB" id="A0A172ZD94"/>
<evidence type="ECO:0000313" key="12">
    <source>
        <dbReference type="EMBL" id="ANF95626.1"/>
    </source>
</evidence>
<dbReference type="CDD" id="cd01170">
    <property type="entry name" value="THZ_kinase"/>
    <property type="match status" value="1"/>
</dbReference>
<dbReference type="HAMAP" id="MF_00228">
    <property type="entry name" value="Thz_kinase"/>
    <property type="match status" value="1"/>
</dbReference>
<dbReference type="GO" id="GO:0009229">
    <property type="term" value="P:thiamine diphosphate biosynthetic process"/>
    <property type="evidence" value="ECO:0007669"/>
    <property type="project" value="UniProtKB-UniRule"/>
</dbReference>
<dbReference type="GO" id="GO:0009228">
    <property type="term" value="P:thiamine biosynthetic process"/>
    <property type="evidence" value="ECO:0007669"/>
    <property type="project" value="UniProtKB-KW"/>
</dbReference>
<evidence type="ECO:0000256" key="4">
    <source>
        <dbReference type="ARBA" id="ARBA00022679"/>
    </source>
</evidence>
<dbReference type="NCBIfam" id="NF006830">
    <property type="entry name" value="PRK09355.1"/>
    <property type="match status" value="1"/>
</dbReference>
<reference evidence="12 13" key="2">
    <citation type="journal article" date="2016" name="Int. J. Syst. Evol. Microbiol.">
        <title>Paenibacillus bovis sp. nov., isolated from raw yak (Bos grunniens) milk.</title>
        <authorList>
            <person name="Gao C."/>
            <person name="Han J."/>
            <person name="Liu Z."/>
            <person name="Xu X."/>
            <person name="Hang F."/>
            <person name="Wu Z."/>
        </authorList>
    </citation>
    <scope>NUCLEOTIDE SEQUENCE [LARGE SCALE GENOMIC DNA]</scope>
    <source>
        <strain evidence="12 13">BD3526</strain>
    </source>
</reference>
<proteinExistence type="inferred from homology"/>
<feature type="binding site" evidence="11">
    <location>
        <position position="39"/>
    </location>
    <ligand>
        <name>substrate</name>
    </ligand>
</feature>
<dbReference type="UniPathway" id="UPA00060">
    <property type="reaction ID" value="UER00139"/>
</dbReference>
<dbReference type="GO" id="GO:0000287">
    <property type="term" value="F:magnesium ion binding"/>
    <property type="evidence" value="ECO:0007669"/>
    <property type="project" value="UniProtKB-UniRule"/>
</dbReference>
<comment type="pathway">
    <text evidence="3 11">Cofactor biosynthesis; thiamine diphosphate biosynthesis; 4-methyl-5-(2-phosphoethyl)-thiazole from 5-(2-hydroxyethyl)-4-methylthiazole: step 1/1.</text>
</comment>
<dbReference type="Gene3D" id="3.40.1190.20">
    <property type="match status" value="1"/>
</dbReference>
<evidence type="ECO:0000256" key="10">
    <source>
        <dbReference type="ARBA" id="ARBA00022977"/>
    </source>
</evidence>
<feature type="binding site" evidence="11">
    <location>
        <position position="115"/>
    </location>
    <ligand>
        <name>ATP</name>
        <dbReference type="ChEBI" id="CHEBI:30616"/>
    </ligand>
</feature>
<keyword evidence="8 11" id="KW-0067">ATP-binding</keyword>
<evidence type="ECO:0000256" key="5">
    <source>
        <dbReference type="ARBA" id="ARBA00022723"/>
    </source>
</evidence>
<evidence type="ECO:0000256" key="1">
    <source>
        <dbReference type="ARBA" id="ARBA00001771"/>
    </source>
</evidence>
<evidence type="ECO:0000256" key="3">
    <source>
        <dbReference type="ARBA" id="ARBA00004868"/>
    </source>
</evidence>
<evidence type="ECO:0000256" key="6">
    <source>
        <dbReference type="ARBA" id="ARBA00022741"/>
    </source>
</evidence>
<organism evidence="12 13">
    <name type="scientific">Paenibacillus bovis</name>
    <dbReference type="NCBI Taxonomy" id="1616788"/>
    <lineage>
        <taxon>Bacteria</taxon>
        <taxon>Bacillati</taxon>
        <taxon>Bacillota</taxon>
        <taxon>Bacilli</taxon>
        <taxon>Bacillales</taxon>
        <taxon>Paenibacillaceae</taxon>
        <taxon>Paenibacillus</taxon>
    </lineage>
</organism>
<dbReference type="Pfam" id="PF02110">
    <property type="entry name" value="HK"/>
    <property type="match status" value="1"/>
</dbReference>
<name>A0A172ZD94_9BACL</name>
<dbReference type="KEGG" id="pbv:AR543_06175"/>
<dbReference type="PRINTS" id="PR01099">
    <property type="entry name" value="HYETHTZKNASE"/>
</dbReference>
<evidence type="ECO:0000256" key="11">
    <source>
        <dbReference type="HAMAP-Rule" id="MF_00228"/>
    </source>
</evidence>
<evidence type="ECO:0000256" key="8">
    <source>
        <dbReference type="ARBA" id="ARBA00022840"/>
    </source>
</evidence>
<comment type="catalytic activity">
    <reaction evidence="1 11">
        <text>5-(2-hydroxyethyl)-4-methylthiazole + ATP = 4-methyl-5-(2-phosphooxyethyl)-thiazole + ADP + H(+)</text>
        <dbReference type="Rhea" id="RHEA:24212"/>
        <dbReference type="ChEBI" id="CHEBI:15378"/>
        <dbReference type="ChEBI" id="CHEBI:17957"/>
        <dbReference type="ChEBI" id="CHEBI:30616"/>
        <dbReference type="ChEBI" id="CHEBI:58296"/>
        <dbReference type="ChEBI" id="CHEBI:456216"/>
        <dbReference type="EC" id="2.7.1.50"/>
    </reaction>
</comment>
<dbReference type="EC" id="2.7.1.50" evidence="11"/>
<dbReference type="GO" id="GO:0004417">
    <property type="term" value="F:hydroxyethylthiazole kinase activity"/>
    <property type="evidence" value="ECO:0007669"/>
    <property type="project" value="UniProtKB-UniRule"/>
</dbReference>
<comment type="cofactor">
    <cofactor evidence="2 11">
        <name>Mg(2+)</name>
        <dbReference type="ChEBI" id="CHEBI:18420"/>
    </cofactor>
</comment>